<feature type="transmembrane region" description="Helical" evidence="8">
    <location>
        <begin position="159"/>
        <end position="181"/>
    </location>
</feature>
<dbReference type="InterPro" id="IPR036739">
    <property type="entry name" value="SLC41_membr_dom_sf"/>
</dbReference>
<organism evidence="10 11">
    <name type="scientific">Haematococcus lacustris</name>
    <name type="common">Green alga</name>
    <name type="synonym">Haematococcus pluvialis</name>
    <dbReference type="NCBI Taxonomy" id="44745"/>
    <lineage>
        <taxon>Eukaryota</taxon>
        <taxon>Viridiplantae</taxon>
        <taxon>Chlorophyta</taxon>
        <taxon>core chlorophytes</taxon>
        <taxon>Chlorophyceae</taxon>
        <taxon>CS clade</taxon>
        <taxon>Chlamydomonadales</taxon>
        <taxon>Haematococcaceae</taxon>
        <taxon>Haematococcus</taxon>
    </lineage>
</organism>
<dbReference type="SUPFAM" id="SSF161093">
    <property type="entry name" value="MgtE membrane domain-like"/>
    <property type="match status" value="1"/>
</dbReference>
<sequence length="203" mass="21745">MYIDQEPEAEELAAFSSDGEYDEESFLDYSTIGIGTIVRNRGKWLLVFCAGLVLAALVIENYETLIASHVELSFFVPLIMGHGGNTGSQTVSNVISCILVFCAGGLIGLLIFGMSLLWDKVSPDVALVVAISLPMVSLWSNGLAAFITMASSKLKLDPAMTSGPLVTTLVDTTGLMLYFLIAKVIIQDELYAHVVSSANTLLS</sequence>
<evidence type="ECO:0000256" key="6">
    <source>
        <dbReference type="ARBA" id="ARBA00022989"/>
    </source>
</evidence>
<dbReference type="GO" id="GO:0008324">
    <property type="term" value="F:monoatomic cation transmembrane transporter activity"/>
    <property type="evidence" value="ECO:0007669"/>
    <property type="project" value="InterPro"/>
</dbReference>
<keyword evidence="6 8" id="KW-1133">Transmembrane helix</keyword>
<feature type="transmembrane region" description="Helical" evidence="8">
    <location>
        <begin position="93"/>
        <end position="118"/>
    </location>
</feature>
<evidence type="ECO:0000259" key="9">
    <source>
        <dbReference type="Pfam" id="PF01769"/>
    </source>
</evidence>
<protein>
    <submittedName>
        <fullName evidence="10">MgtE domain-containing protein</fullName>
    </submittedName>
</protein>
<dbReference type="AlphaFoldDB" id="A0A699ZA20"/>
<evidence type="ECO:0000256" key="4">
    <source>
        <dbReference type="ARBA" id="ARBA00022692"/>
    </source>
</evidence>
<dbReference type="Gene3D" id="1.10.357.20">
    <property type="entry name" value="SLC41 divalent cation transporters, integral membrane domain"/>
    <property type="match status" value="2"/>
</dbReference>
<dbReference type="InterPro" id="IPR006667">
    <property type="entry name" value="SLC41_membr_dom"/>
</dbReference>
<feature type="transmembrane region" description="Helical" evidence="8">
    <location>
        <begin position="44"/>
        <end position="62"/>
    </location>
</feature>
<reference evidence="10 11" key="1">
    <citation type="submission" date="2020-02" db="EMBL/GenBank/DDBJ databases">
        <title>Draft genome sequence of Haematococcus lacustris strain NIES-144.</title>
        <authorList>
            <person name="Morimoto D."/>
            <person name="Nakagawa S."/>
            <person name="Yoshida T."/>
            <person name="Sawayama S."/>
        </authorList>
    </citation>
    <scope>NUCLEOTIDE SEQUENCE [LARGE SCALE GENOMIC DNA]</scope>
    <source>
        <strain evidence="10 11">NIES-144</strain>
    </source>
</reference>
<feature type="transmembrane region" description="Helical" evidence="8">
    <location>
        <begin position="125"/>
        <end position="147"/>
    </location>
</feature>
<feature type="non-terminal residue" evidence="10">
    <location>
        <position position="1"/>
    </location>
</feature>
<evidence type="ECO:0000313" key="11">
    <source>
        <dbReference type="Proteomes" id="UP000485058"/>
    </source>
</evidence>
<gene>
    <name evidence="10" type="ORF">HaLaN_08058</name>
</gene>
<evidence type="ECO:0000256" key="3">
    <source>
        <dbReference type="ARBA" id="ARBA00022448"/>
    </source>
</evidence>
<evidence type="ECO:0000256" key="8">
    <source>
        <dbReference type="SAM" id="Phobius"/>
    </source>
</evidence>
<feature type="domain" description="SLC41A/MgtE integral membrane" evidence="9">
    <location>
        <begin position="100"/>
        <end position="181"/>
    </location>
</feature>
<dbReference type="Pfam" id="PF01769">
    <property type="entry name" value="MgtE"/>
    <property type="match status" value="1"/>
</dbReference>
<proteinExistence type="inferred from homology"/>
<dbReference type="GO" id="GO:0016020">
    <property type="term" value="C:membrane"/>
    <property type="evidence" value="ECO:0007669"/>
    <property type="project" value="UniProtKB-SubCell"/>
</dbReference>
<keyword evidence="3" id="KW-0813">Transport</keyword>
<name>A0A699ZA20_HAELA</name>
<comment type="caution">
    <text evidence="10">The sequence shown here is derived from an EMBL/GenBank/DDBJ whole genome shotgun (WGS) entry which is preliminary data.</text>
</comment>
<accession>A0A699ZA20</accession>
<dbReference type="PANTHER" id="PTHR41394:SF8">
    <property type="entry name" value="MAGNESIUM TRANSPORTER MGTE"/>
    <property type="match status" value="1"/>
</dbReference>
<dbReference type="PANTHER" id="PTHR41394">
    <property type="entry name" value="MAGNESIUM TRANSPORTER MGTE"/>
    <property type="match status" value="1"/>
</dbReference>
<keyword evidence="5" id="KW-0460">Magnesium</keyword>
<evidence type="ECO:0000256" key="1">
    <source>
        <dbReference type="ARBA" id="ARBA00004141"/>
    </source>
</evidence>
<comment type="subcellular location">
    <subcellularLocation>
        <location evidence="1">Membrane</location>
        <topology evidence="1">Multi-pass membrane protein</topology>
    </subcellularLocation>
</comment>
<evidence type="ECO:0000313" key="10">
    <source>
        <dbReference type="EMBL" id="GFH12382.1"/>
    </source>
</evidence>
<keyword evidence="7 8" id="KW-0472">Membrane</keyword>
<dbReference type="Proteomes" id="UP000485058">
    <property type="component" value="Unassembled WGS sequence"/>
</dbReference>
<evidence type="ECO:0000256" key="2">
    <source>
        <dbReference type="ARBA" id="ARBA00009749"/>
    </source>
</evidence>
<keyword evidence="4 8" id="KW-0812">Transmembrane</keyword>
<evidence type="ECO:0000256" key="7">
    <source>
        <dbReference type="ARBA" id="ARBA00023136"/>
    </source>
</evidence>
<evidence type="ECO:0000256" key="5">
    <source>
        <dbReference type="ARBA" id="ARBA00022842"/>
    </source>
</evidence>
<comment type="similarity">
    <text evidence="2">Belongs to the SLC41A transporter family.</text>
</comment>
<keyword evidence="11" id="KW-1185">Reference proteome</keyword>
<dbReference type="EMBL" id="BLLF01000498">
    <property type="protein sequence ID" value="GFH12382.1"/>
    <property type="molecule type" value="Genomic_DNA"/>
</dbReference>